<evidence type="ECO:0000313" key="2">
    <source>
        <dbReference type="EMBL" id="KAF2161890.1"/>
    </source>
</evidence>
<feature type="region of interest" description="Disordered" evidence="1">
    <location>
        <begin position="231"/>
        <end position="425"/>
    </location>
</feature>
<dbReference type="AlphaFoldDB" id="A0A6A6C6R8"/>
<protein>
    <submittedName>
        <fullName evidence="2">Uncharacterized protein</fullName>
    </submittedName>
</protein>
<sequence>MCFQGFAHHSCGCTKLFEEECDYAKELETAPFYLKVACPNYAVARRYPPFECGKGGLYCENTPDATYLDQVFDFKTKLETEAMATDKYINEYIHPRRKIVLDTLEKQYFGDMAKIKQAYTSNAVFADLDQKWTIALHKKADLTDKIAAMNSILRYAREFYLLQRQLPGYTPASMPVLPDYLKNFRVEAPRPAPIQPPSANMITPLSALQAGVAVAVGMGLAIGTHSGILQPQPIRPQSLPGPDPFGPTTAGVQVEQKKLQPSLQAPAVKESPRKRRRPAKKAKAAENTAEDASPDLRRSTRVRGKKVDYNETSDDLESAASSPEKSDVSAYSPSKSDVSDQGVKPSRGSSSLRDMIGEYQKQSGNVSTPTRRPPSQGQTGSASSQNRGLLDNVPQIRVDSPRSDTPDTDILQPDDPRYDGGMQAPTEKINHNSAFAPSAFRPLPNGNPDPALLAFQQAYQQTRVSAGNNLNTSQGIINDLRRLANPHTSRSPSQRDHSMPPATISPPKLVQYNIPTDPAEPRKRPIPASSPILPSNKRVELSFPSSYTTPTYYNQNPAATSVSMSSPQKPTYMHRQDSGMGYLSPPKAKNMGPPPPPIFIPTTNQTFKPSGLSQVSPVQDVFSFSSATAPAGDLLPTATEGGGDVEDSDFDWALLGDGSKF</sequence>
<organism evidence="2 3">
    <name type="scientific">Zasmidium cellare ATCC 36951</name>
    <dbReference type="NCBI Taxonomy" id="1080233"/>
    <lineage>
        <taxon>Eukaryota</taxon>
        <taxon>Fungi</taxon>
        <taxon>Dikarya</taxon>
        <taxon>Ascomycota</taxon>
        <taxon>Pezizomycotina</taxon>
        <taxon>Dothideomycetes</taxon>
        <taxon>Dothideomycetidae</taxon>
        <taxon>Mycosphaerellales</taxon>
        <taxon>Mycosphaerellaceae</taxon>
        <taxon>Zasmidium</taxon>
    </lineage>
</organism>
<keyword evidence="3" id="KW-1185">Reference proteome</keyword>
<feature type="compositionally biased region" description="Basic residues" evidence="1">
    <location>
        <begin position="272"/>
        <end position="282"/>
    </location>
</feature>
<accession>A0A6A6C6R8</accession>
<reference evidence="2" key="1">
    <citation type="journal article" date="2020" name="Stud. Mycol.">
        <title>101 Dothideomycetes genomes: a test case for predicting lifestyles and emergence of pathogens.</title>
        <authorList>
            <person name="Haridas S."/>
            <person name="Albert R."/>
            <person name="Binder M."/>
            <person name="Bloem J."/>
            <person name="Labutti K."/>
            <person name="Salamov A."/>
            <person name="Andreopoulos B."/>
            <person name="Baker S."/>
            <person name="Barry K."/>
            <person name="Bills G."/>
            <person name="Bluhm B."/>
            <person name="Cannon C."/>
            <person name="Castanera R."/>
            <person name="Culley D."/>
            <person name="Daum C."/>
            <person name="Ezra D."/>
            <person name="Gonzalez J."/>
            <person name="Henrissat B."/>
            <person name="Kuo A."/>
            <person name="Liang C."/>
            <person name="Lipzen A."/>
            <person name="Lutzoni F."/>
            <person name="Magnuson J."/>
            <person name="Mondo S."/>
            <person name="Nolan M."/>
            <person name="Ohm R."/>
            <person name="Pangilinan J."/>
            <person name="Park H.-J."/>
            <person name="Ramirez L."/>
            <person name="Alfaro M."/>
            <person name="Sun H."/>
            <person name="Tritt A."/>
            <person name="Yoshinaga Y."/>
            <person name="Zwiers L.-H."/>
            <person name="Turgeon B."/>
            <person name="Goodwin S."/>
            <person name="Spatafora J."/>
            <person name="Crous P."/>
            <person name="Grigoriev I."/>
        </authorList>
    </citation>
    <scope>NUCLEOTIDE SEQUENCE</scope>
    <source>
        <strain evidence="2">ATCC 36951</strain>
    </source>
</reference>
<feature type="region of interest" description="Disordered" evidence="1">
    <location>
        <begin position="485"/>
        <end position="537"/>
    </location>
</feature>
<dbReference type="RefSeq" id="XP_033662779.1">
    <property type="nucleotide sequence ID" value="XM_033813974.1"/>
</dbReference>
<evidence type="ECO:0000256" key="1">
    <source>
        <dbReference type="SAM" id="MobiDB-lite"/>
    </source>
</evidence>
<feature type="compositionally biased region" description="Polar residues" evidence="1">
    <location>
        <begin position="319"/>
        <end position="336"/>
    </location>
</feature>
<name>A0A6A6C6R8_ZASCE</name>
<dbReference type="EMBL" id="ML993616">
    <property type="protein sequence ID" value="KAF2161890.1"/>
    <property type="molecule type" value="Genomic_DNA"/>
</dbReference>
<dbReference type="GeneID" id="54567246"/>
<feature type="region of interest" description="Disordered" evidence="1">
    <location>
        <begin position="551"/>
        <end position="613"/>
    </location>
</feature>
<feature type="compositionally biased region" description="Polar residues" evidence="1">
    <location>
        <begin position="602"/>
        <end position="613"/>
    </location>
</feature>
<dbReference type="OrthoDB" id="3645765at2759"/>
<feature type="region of interest" description="Disordered" evidence="1">
    <location>
        <begin position="628"/>
        <end position="650"/>
    </location>
</feature>
<feature type="compositionally biased region" description="Polar residues" evidence="1">
    <location>
        <begin position="551"/>
        <end position="569"/>
    </location>
</feature>
<gene>
    <name evidence="2" type="ORF">M409DRAFT_58671</name>
</gene>
<dbReference type="Proteomes" id="UP000799537">
    <property type="component" value="Unassembled WGS sequence"/>
</dbReference>
<evidence type="ECO:0000313" key="3">
    <source>
        <dbReference type="Proteomes" id="UP000799537"/>
    </source>
</evidence>
<proteinExistence type="predicted"/>
<feature type="compositionally biased region" description="Polar residues" evidence="1">
    <location>
        <begin position="360"/>
        <end position="387"/>
    </location>
</feature>